<feature type="binding site" evidence="8">
    <location>
        <position position="483"/>
    </location>
    <ligand>
        <name>ATP</name>
        <dbReference type="ChEBI" id="CHEBI:30616"/>
    </ligand>
</feature>
<feature type="transmembrane region" description="Helical" evidence="9">
    <location>
        <begin position="753"/>
        <end position="776"/>
    </location>
</feature>
<dbReference type="PROSITE" id="PS50042">
    <property type="entry name" value="CNMP_BINDING_3"/>
    <property type="match status" value="2"/>
</dbReference>
<keyword evidence="9" id="KW-1133">Transmembrane helix</keyword>
<evidence type="ECO:0000259" key="11">
    <source>
        <dbReference type="PROSITE" id="PS50042"/>
    </source>
</evidence>
<evidence type="ECO:0000256" key="8">
    <source>
        <dbReference type="PROSITE-ProRule" id="PRU10141"/>
    </source>
</evidence>
<protein>
    <recommendedName>
        <fullName evidence="14">cGMP-dependent protein kinase</fullName>
    </recommendedName>
</protein>
<evidence type="ECO:0000256" key="4">
    <source>
        <dbReference type="ARBA" id="ARBA00022741"/>
    </source>
</evidence>
<dbReference type="PROSITE" id="PS50011">
    <property type="entry name" value="PROTEIN_KINASE_DOM"/>
    <property type="match status" value="1"/>
</dbReference>
<feature type="transmembrane region" description="Helical" evidence="9">
    <location>
        <begin position="872"/>
        <end position="896"/>
    </location>
</feature>
<evidence type="ECO:0000256" key="5">
    <source>
        <dbReference type="ARBA" id="ARBA00022777"/>
    </source>
</evidence>
<dbReference type="CDD" id="cd00038">
    <property type="entry name" value="CAP_ED"/>
    <property type="match status" value="2"/>
</dbReference>
<dbReference type="SUPFAM" id="SSF51206">
    <property type="entry name" value="cAMP-binding domain-like"/>
    <property type="match status" value="2"/>
</dbReference>
<dbReference type="Pfam" id="PF00069">
    <property type="entry name" value="Pkinase"/>
    <property type="match status" value="1"/>
</dbReference>
<dbReference type="InterPro" id="IPR011009">
    <property type="entry name" value="Kinase-like_dom_sf"/>
</dbReference>
<dbReference type="Gene3D" id="2.60.120.10">
    <property type="entry name" value="Jelly Rolls"/>
    <property type="match status" value="2"/>
</dbReference>
<dbReference type="SMART" id="SM00220">
    <property type="entry name" value="S_TKc"/>
    <property type="match status" value="1"/>
</dbReference>
<organism evidence="12 13">
    <name type="scientific">Sphagnum jensenii</name>
    <dbReference type="NCBI Taxonomy" id="128206"/>
    <lineage>
        <taxon>Eukaryota</taxon>
        <taxon>Viridiplantae</taxon>
        <taxon>Streptophyta</taxon>
        <taxon>Embryophyta</taxon>
        <taxon>Bryophyta</taxon>
        <taxon>Sphagnophytina</taxon>
        <taxon>Sphagnopsida</taxon>
        <taxon>Sphagnales</taxon>
        <taxon>Sphagnaceae</taxon>
        <taxon>Sphagnum</taxon>
    </lineage>
</organism>
<feature type="domain" description="Cyclic nucleotide-binding" evidence="11">
    <location>
        <begin position="215"/>
        <end position="309"/>
    </location>
</feature>
<evidence type="ECO:0000256" key="3">
    <source>
        <dbReference type="ARBA" id="ARBA00022679"/>
    </source>
</evidence>
<dbReference type="SMART" id="SM00100">
    <property type="entry name" value="cNMP"/>
    <property type="match status" value="2"/>
</dbReference>
<evidence type="ECO:0000256" key="6">
    <source>
        <dbReference type="ARBA" id="ARBA00022840"/>
    </source>
</evidence>
<keyword evidence="7" id="KW-0142">cGMP-binding</keyword>
<name>A0ABP0XB00_9BRYO</name>
<feature type="domain" description="Protein kinase" evidence="10">
    <location>
        <begin position="454"/>
        <end position="711"/>
    </location>
</feature>
<dbReference type="InterPro" id="IPR018490">
    <property type="entry name" value="cNMP-bd_dom_sf"/>
</dbReference>
<dbReference type="InterPro" id="IPR017441">
    <property type="entry name" value="Protein_kinase_ATP_BS"/>
</dbReference>
<feature type="transmembrane region" description="Helical" evidence="9">
    <location>
        <begin position="963"/>
        <end position="983"/>
    </location>
</feature>
<evidence type="ECO:0000313" key="13">
    <source>
        <dbReference type="Proteomes" id="UP001497444"/>
    </source>
</evidence>
<keyword evidence="13" id="KW-1185">Reference proteome</keyword>
<feature type="transmembrane region" description="Helical" evidence="9">
    <location>
        <begin position="835"/>
        <end position="860"/>
    </location>
</feature>
<accession>A0ABP0XB00</accession>
<dbReference type="EMBL" id="OZ020102">
    <property type="protein sequence ID" value="CAK9275655.1"/>
    <property type="molecule type" value="Genomic_DNA"/>
</dbReference>
<dbReference type="PROSITE" id="PS00108">
    <property type="entry name" value="PROTEIN_KINASE_ST"/>
    <property type="match status" value="1"/>
</dbReference>
<keyword evidence="9" id="KW-0812">Transmembrane</keyword>
<keyword evidence="1" id="KW-0723">Serine/threonine-protein kinase</keyword>
<evidence type="ECO:0000256" key="9">
    <source>
        <dbReference type="SAM" id="Phobius"/>
    </source>
</evidence>
<evidence type="ECO:0000256" key="7">
    <source>
        <dbReference type="ARBA" id="ARBA00022992"/>
    </source>
</evidence>
<proteinExistence type="predicted"/>
<dbReference type="Pfam" id="PF00027">
    <property type="entry name" value="cNMP_binding"/>
    <property type="match status" value="2"/>
</dbReference>
<dbReference type="PROSITE" id="PS00107">
    <property type="entry name" value="PROTEIN_KINASE_ATP"/>
    <property type="match status" value="1"/>
</dbReference>
<dbReference type="Proteomes" id="UP001497444">
    <property type="component" value="Chromosome 7"/>
</dbReference>
<dbReference type="InterPro" id="IPR008271">
    <property type="entry name" value="Ser/Thr_kinase_AS"/>
</dbReference>
<reference evidence="12" key="1">
    <citation type="submission" date="2024-02" db="EMBL/GenBank/DDBJ databases">
        <authorList>
            <consortium name="ELIXIR-Norway"/>
            <consortium name="Elixir Norway"/>
        </authorList>
    </citation>
    <scope>NUCLEOTIDE SEQUENCE</scope>
</reference>
<keyword evidence="5" id="KW-0418">Kinase</keyword>
<evidence type="ECO:0000259" key="10">
    <source>
        <dbReference type="PROSITE" id="PS50011"/>
    </source>
</evidence>
<keyword evidence="6 8" id="KW-0067">ATP-binding</keyword>
<evidence type="ECO:0000256" key="1">
    <source>
        <dbReference type="ARBA" id="ARBA00022527"/>
    </source>
</evidence>
<feature type="domain" description="Cyclic nucleotide-binding" evidence="11">
    <location>
        <begin position="326"/>
        <end position="443"/>
    </location>
</feature>
<keyword evidence="2" id="KW-0140">cGMP</keyword>
<sequence length="992" mass="110499">MSEVSMGQPLSCVVAAANSTTTHDKAKADLIKYMEQAWTAIAAAKIQVLKTVMMKFDRDMTPDGITVMIKELEELLANFNSQQISIVKMSLNRYAEWIQKPDLSNVEKMTHNVKENLQGVIKLEQLDHVNPNAYGSSISDQATTSASDIHSELNSASHDWSDTWSEAVGGVIKNRRQRICGRDLSMSESLLPIQVVPKSETTKERLRTILSNHFIFGDLEKELREEIIDAFQDVRVSPGTEVIKQGDVADYFYIIGNEPFLLLRTRGAGESFGDLAMMYDTTRNATVKATSHALLWTVNRITFKSILGRHLSESSNAQVTFLKLVCLEYLTSPEISMLSHSMGVHRMKAGETIYKAGELTDRLYVVHRGTVIMTPNDKKADQIVLVKGSYFGEDSLMSNEPCLSTMVAGQRAELYYLDREVLEANLGPLKELNETRQREDEKRGIVKNITFEELEEIGVLGAGLFGKVKLVYSHHTKEHYALKCVSKAKVVKMQEEEHLRNEKIHMSDLDHPFITKLIRTFKDARNVYLLVELTTGGELFLFMEKMGRLQEWEAAFYAGSVLLALEYMHSKGIVYRDLKPENTMISETGYPKLIDMGFAKRIHNRRTFSMCGTPDYMAPEIIKRQGHGKGVDYWALGCLIFEMITNTSPFNKGNDPPQVVFRTITQGNVRFPPYMSANAIDIVKQLLDPNPETRLGCRKSGTAEIKEHPFFDKVINFQLLIREKEEAPEPGTSWPILERWNVPWDGKVTAVGMAIWLFSFLTTGIAVSAIAAYLGISRRQVMDLDEQALFIFVHQLAQTIAGLSALNVVLAPHQPYPPQLFSYDWSSPLDLRRGWLLYGGIGLIGAAAAVVAVSTLAVTVTGQPPPREADALLQLLPIIGASPASTAALIAVTGILAPILEESVFRGFLMTSLTKWVPTPVAVVISACAFAGAHLTPGEFPQLLALGVILGLAYAQTRTLITPILIHATWNSGVIVLLTLLRVQGYDIREFL</sequence>
<keyword evidence="4 8" id="KW-0547">Nucleotide-binding</keyword>
<evidence type="ECO:0008006" key="14">
    <source>
        <dbReference type="Google" id="ProtNLM"/>
    </source>
</evidence>
<dbReference type="InterPro" id="IPR003675">
    <property type="entry name" value="Rce1/LyrA-like_dom"/>
</dbReference>
<dbReference type="InterPro" id="IPR000595">
    <property type="entry name" value="cNMP-bd_dom"/>
</dbReference>
<keyword evidence="9" id="KW-0472">Membrane</keyword>
<dbReference type="SUPFAM" id="SSF56112">
    <property type="entry name" value="Protein kinase-like (PK-like)"/>
    <property type="match status" value="1"/>
</dbReference>
<dbReference type="PANTHER" id="PTHR24353">
    <property type="entry name" value="CYCLIC NUCLEOTIDE-DEPENDENT PROTEIN KINASE"/>
    <property type="match status" value="1"/>
</dbReference>
<evidence type="ECO:0000256" key="2">
    <source>
        <dbReference type="ARBA" id="ARBA00022535"/>
    </source>
</evidence>
<dbReference type="PANTHER" id="PTHR24353:SF142">
    <property type="entry name" value="CAMP CGMP-DEPENDENT PROTEIN KINASE"/>
    <property type="match status" value="1"/>
</dbReference>
<dbReference type="InterPro" id="IPR000719">
    <property type="entry name" value="Prot_kinase_dom"/>
</dbReference>
<dbReference type="InterPro" id="IPR014710">
    <property type="entry name" value="RmlC-like_jellyroll"/>
</dbReference>
<dbReference type="Gene3D" id="3.30.200.20">
    <property type="entry name" value="Phosphorylase Kinase, domain 1"/>
    <property type="match status" value="1"/>
</dbReference>
<feature type="transmembrane region" description="Helical" evidence="9">
    <location>
        <begin position="916"/>
        <end position="933"/>
    </location>
</feature>
<evidence type="ECO:0000313" key="12">
    <source>
        <dbReference type="EMBL" id="CAK9275655.1"/>
    </source>
</evidence>
<dbReference type="Gene3D" id="1.10.510.10">
    <property type="entry name" value="Transferase(Phosphotransferase) domain 1"/>
    <property type="match status" value="1"/>
</dbReference>
<gene>
    <name evidence="12" type="ORF">CSSPJE1EN1_LOCUS21133</name>
</gene>
<dbReference type="Pfam" id="PF02517">
    <property type="entry name" value="Rce1-like"/>
    <property type="match status" value="1"/>
</dbReference>
<keyword evidence="3" id="KW-0808">Transferase</keyword>